<evidence type="ECO:0000256" key="1">
    <source>
        <dbReference type="ARBA" id="ARBA00012417"/>
    </source>
</evidence>
<reference evidence="11 12" key="1">
    <citation type="submission" date="2018-03" db="EMBL/GenBank/DDBJ databases">
        <title>Draft genome of Nitrosomonas supralitoralis APG5.</title>
        <authorList>
            <person name="Urakawa H."/>
            <person name="Lopez J.V."/>
        </authorList>
    </citation>
    <scope>NUCLEOTIDE SEQUENCE [LARGE SCALE GENOMIC DNA]</scope>
    <source>
        <strain evidence="11 12">APG5</strain>
    </source>
</reference>
<evidence type="ECO:0000256" key="2">
    <source>
        <dbReference type="ARBA" id="ARBA00017703"/>
    </source>
</evidence>
<dbReference type="OrthoDB" id="9770982at2"/>
<proteinExistence type="inferred from homology"/>
<dbReference type="PANTHER" id="PTHR34388">
    <property type="entry name" value="DNA POLYMERASE III SUBUNIT DELTA"/>
    <property type="match status" value="1"/>
</dbReference>
<evidence type="ECO:0000256" key="4">
    <source>
        <dbReference type="ARBA" id="ARBA00022695"/>
    </source>
</evidence>
<dbReference type="RefSeq" id="WP_106705935.1">
    <property type="nucleotide sequence ID" value="NZ_PXXU01000007.1"/>
</dbReference>
<accession>A0A2P7NXU1</accession>
<dbReference type="EMBL" id="PXXU01000007">
    <property type="protein sequence ID" value="PSJ18286.1"/>
    <property type="molecule type" value="Genomic_DNA"/>
</dbReference>
<protein>
    <recommendedName>
        <fullName evidence="2">DNA polymerase III subunit delta</fullName>
        <ecNumber evidence="1">2.7.7.7</ecNumber>
    </recommendedName>
</protein>
<dbReference type="Gene3D" id="3.40.50.300">
    <property type="entry name" value="P-loop containing nucleotide triphosphate hydrolases"/>
    <property type="match status" value="1"/>
</dbReference>
<dbReference type="CDD" id="cd18138">
    <property type="entry name" value="HLD_clamp_pol_III_delta"/>
    <property type="match status" value="1"/>
</dbReference>
<evidence type="ECO:0000259" key="9">
    <source>
        <dbReference type="Pfam" id="PF06144"/>
    </source>
</evidence>
<dbReference type="SUPFAM" id="SSF48019">
    <property type="entry name" value="post-AAA+ oligomerization domain-like"/>
    <property type="match status" value="1"/>
</dbReference>
<sequence length="344" mass="38501">MRIKLEQLSQSLQKQPASLYTLFGNEPLLIQEAADLVRTHARQHGYTERELFTVDQHFDWSDLLNAGNNLSLFADRKIMDIRIPSGKPGKEGGKAIETYCGALPPDTFTLFTLPRIDKQGQATKWFKALETAGVLVQAYTIERNQLSDWIEQRLGKHQQKTDSATLQFLANQVEGNLLAAHQEIQKLALLYPNGNLTFEQVKDAVLNVARYDAFQLSDAMINADALRFIRILSGLQGEGIAPLLLLATMTEQIRQLITIRKGLDNGQPLAQLLQATRIWGDRQKPVQAAAKRISLPTLVQGLSDAAEIDRMIKGVAQGDVWDELLQLGLRLTIHENKNFAKVTK</sequence>
<dbReference type="InterPro" id="IPR008921">
    <property type="entry name" value="DNA_pol3_clamp-load_cplx_C"/>
</dbReference>
<dbReference type="Pfam" id="PF14840">
    <property type="entry name" value="DNA_pol3_delt_C"/>
    <property type="match status" value="1"/>
</dbReference>
<keyword evidence="3" id="KW-0808">Transferase</keyword>
<keyword evidence="6" id="KW-0239">DNA-directed DNA polymerase</keyword>
<dbReference type="NCBIfam" id="TIGR01128">
    <property type="entry name" value="holA"/>
    <property type="match status" value="1"/>
</dbReference>
<dbReference type="GO" id="GO:0009360">
    <property type="term" value="C:DNA polymerase III complex"/>
    <property type="evidence" value="ECO:0007669"/>
    <property type="project" value="InterPro"/>
</dbReference>
<dbReference type="GO" id="GO:0003677">
    <property type="term" value="F:DNA binding"/>
    <property type="evidence" value="ECO:0007669"/>
    <property type="project" value="InterPro"/>
</dbReference>
<evidence type="ECO:0000313" key="11">
    <source>
        <dbReference type="EMBL" id="PSJ18286.1"/>
    </source>
</evidence>
<keyword evidence="12" id="KW-1185">Reference proteome</keyword>
<dbReference type="Pfam" id="PF06144">
    <property type="entry name" value="DNA_pol3_delta"/>
    <property type="match status" value="1"/>
</dbReference>
<dbReference type="Gene3D" id="1.20.272.10">
    <property type="match status" value="1"/>
</dbReference>
<dbReference type="InterPro" id="IPR005790">
    <property type="entry name" value="DNA_polIII_delta"/>
</dbReference>
<comment type="catalytic activity">
    <reaction evidence="8">
        <text>DNA(n) + a 2'-deoxyribonucleoside 5'-triphosphate = DNA(n+1) + diphosphate</text>
        <dbReference type="Rhea" id="RHEA:22508"/>
        <dbReference type="Rhea" id="RHEA-COMP:17339"/>
        <dbReference type="Rhea" id="RHEA-COMP:17340"/>
        <dbReference type="ChEBI" id="CHEBI:33019"/>
        <dbReference type="ChEBI" id="CHEBI:61560"/>
        <dbReference type="ChEBI" id="CHEBI:173112"/>
        <dbReference type="EC" id="2.7.7.7"/>
    </reaction>
</comment>
<feature type="domain" description="DNA polymerase III subunit delta C-terminal" evidence="10">
    <location>
        <begin position="214"/>
        <end position="331"/>
    </location>
</feature>
<feature type="domain" description="DNA polymerase III delta N-terminal" evidence="9">
    <location>
        <begin position="20"/>
        <end position="137"/>
    </location>
</feature>
<dbReference type="InterPro" id="IPR032780">
    <property type="entry name" value="DNA_pol3_delt_C"/>
</dbReference>
<comment type="similarity">
    <text evidence="7">Belongs to the DNA polymerase HolA subunit family.</text>
</comment>
<evidence type="ECO:0000313" key="12">
    <source>
        <dbReference type="Proteomes" id="UP000241912"/>
    </source>
</evidence>
<comment type="caution">
    <text evidence="11">The sequence shown here is derived from an EMBL/GenBank/DDBJ whole genome shotgun (WGS) entry which is preliminary data.</text>
</comment>
<dbReference type="PANTHER" id="PTHR34388:SF1">
    <property type="entry name" value="DNA POLYMERASE III SUBUNIT DELTA"/>
    <property type="match status" value="1"/>
</dbReference>
<evidence type="ECO:0000259" key="10">
    <source>
        <dbReference type="Pfam" id="PF14840"/>
    </source>
</evidence>
<dbReference type="InterPro" id="IPR010372">
    <property type="entry name" value="DNA_pol3_delta_N"/>
</dbReference>
<organism evidence="11 12">
    <name type="scientific">Nitrosomonas supralitoralis</name>
    <dbReference type="NCBI Taxonomy" id="2116706"/>
    <lineage>
        <taxon>Bacteria</taxon>
        <taxon>Pseudomonadati</taxon>
        <taxon>Pseudomonadota</taxon>
        <taxon>Betaproteobacteria</taxon>
        <taxon>Nitrosomonadales</taxon>
        <taxon>Nitrosomonadaceae</taxon>
        <taxon>Nitrosomonas</taxon>
    </lineage>
</organism>
<dbReference type="Gene3D" id="1.10.8.60">
    <property type="match status" value="1"/>
</dbReference>
<dbReference type="GO" id="GO:0006261">
    <property type="term" value="P:DNA-templated DNA replication"/>
    <property type="evidence" value="ECO:0007669"/>
    <property type="project" value="TreeGrafter"/>
</dbReference>
<evidence type="ECO:0000256" key="5">
    <source>
        <dbReference type="ARBA" id="ARBA00022705"/>
    </source>
</evidence>
<evidence type="ECO:0000256" key="8">
    <source>
        <dbReference type="ARBA" id="ARBA00049244"/>
    </source>
</evidence>
<evidence type="ECO:0000256" key="7">
    <source>
        <dbReference type="ARBA" id="ARBA00034754"/>
    </source>
</evidence>
<dbReference type="InterPro" id="IPR027417">
    <property type="entry name" value="P-loop_NTPase"/>
</dbReference>
<evidence type="ECO:0000256" key="3">
    <source>
        <dbReference type="ARBA" id="ARBA00022679"/>
    </source>
</evidence>
<name>A0A2P7NXU1_9PROT</name>
<gene>
    <name evidence="11" type="ORF">C7H79_03605</name>
</gene>
<dbReference type="AlphaFoldDB" id="A0A2P7NXU1"/>
<dbReference type="SUPFAM" id="SSF52540">
    <property type="entry name" value="P-loop containing nucleoside triphosphate hydrolases"/>
    <property type="match status" value="1"/>
</dbReference>
<keyword evidence="5" id="KW-0235">DNA replication</keyword>
<dbReference type="EC" id="2.7.7.7" evidence="1"/>
<evidence type="ECO:0000256" key="6">
    <source>
        <dbReference type="ARBA" id="ARBA00022932"/>
    </source>
</evidence>
<dbReference type="Proteomes" id="UP000241912">
    <property type="component" value="Unassembled WGS sequence"/>
</dbReference>
<keyword evidence="4" id="KW-0548">Nucleotidyltransferase</keyword>
<dbReference type="GO" id="GO:0003887">
    <property type="term" value="F:DNA-directed DNA polymerase activity"/>
    <property type="evidence" value="ECO:0007669"/>
    <property type="project" value="UniProtKB-KW"/>
</dbReference>